<dbReference type="EMBL" id="JACGWJ010000299">
    <property type="protein sequence ID" value="KAL0293525.1"/>
    <property type="molecule type" value="Genomic_DNA"/>
</dbReference>
<gene>
    <name evidence="3" type="ORF">Sradi_6931900</name>
</gene>
<organism evidence="3">
    <name type="scientific">Sesamum radiatum</name>
    <name type="common">Black benniseed</name>
    <dbReference type="NCBI Taxonomy" id="300843"/>
    <lineage>
        <taxon>Eukaryota</taxon>
        <taxon>Viridiplantae</taxon>
        <taxon>Streptophyta</taxon>
        <taxon>Embryophyta</taxon>
        <taxon>Tracheophyta</taxon>
        <taxon>Spermatophyta</taxon>
        <taxon>Magnoliopsida</taxon>
        <taxon>eudicotyledons</taxon>
        <taxon>Gunneridae</taxon>
        <taxon>Pentapetalae</taxon>
        <taxon>asterids</taxon>
        <taxon>lamiids</taxon>
        <taxon>Lamiales</taxon>
        <taxon>Pedaliaceae</taxon>
        <taxon>Sesamum</taxon>
    </lineage>
</organism>
<evidence type="ECO:0000313" key="3">
    <source>
        <dbReference type="EMBL" id="KAL0293525.1"/>
    </source>
</evidence>
<dbReference type="AlphaFoldDB" id="A0AAW2JFX4"/>
<dbReference type="Pfam" id="PF14392">
    <property type="entry name" value="zf-CCHC_4"/>
    <property type="match status" value="1"/>
</dbReference>
<feature type="domain" description="Zinc knuckle CX2CX4HX4C" evidence="2">
    <location>
        <begin position="60"/>
        <end position="106"/>
    </location>
</feature>
<proteinExistence type="predicted"/>
<feature type="region of interest" description="Disordered" evidence="1">
    <location>
        <begin position="139"/>
        <end position="158"/>
    </location>
</feature>
<dbReference type="PANTHER" id="PTHR31286:SF180">
    <property type="entry name" value="OS10G0362600 PROTEIN"/>
    <property type="match status" value="1"/>
</dbReference>
<name>A0AAW2JFX4_SESRA</name>
<reference evidence="3" key="2">
    <citation type="journal article" date="2024" name="Plant">
        <title>Genomic evolution and insights into agronomic trait innovations of Sesamum species.</title>
        <authorList>
            <person name="Miao H."/>
            <person name="Wang L."/>
            <person name="Qu L."/>
            <person name="Liu H."/>
            <person name="Sun Y."/>
            <person name="Le M."/>
            <person name="Wang Q."/>
            <person name="Wei S."/>
            <person name="Zheng Y."/>
            <person name="Lin W."/>
            <person name="Duan Y."/>
            <person name="Cao H."/>
            <person name="Xiong S."/>
            <person name="Wang X."/>
            <person name="Wei L."/>
            <person name="Li C."/>
            <person name="Ma Q."/>
            <person name="Ju M."/>
            <person name="Zhao R."/>
            <person name="Li G."/>
            <person name="Mu C."/>
            <person name="Tian Q."/>
            <person name="Mei H."/>
            <person name="Zhang T."/>
            <person name="Gao T."/>
            <person name="Zhang H."/>
        </authorList>
    </citation>
    <scope>NUCLEOTIDE SEQUENCE</scope>
    <source>
        <strain evidence="3">G02</strain>
    </source>
</reference>
<reference evidence="3" key="1">
    <citation type="submission" date="2020-06" db="EMBL/GenBank/DDBJ databases">
        <authorList>
            <person name="Li T."/>
            <person name="Hu X."/>
            <person name="Zhang T."/>
            <person name="Song X."/>
            <person name="Zhang H."/>
            <person name="Dai N."/>
            <person name="Sheng W."/>
            <person name="Hou X."/>
            <person name="Wei L."/>
        </authorList>
    </citation>
    <scope>NUCLEOTIDE SEQUENCE</scope>
    <source>
        <strain evidence="3">G02</strain>
        <tissue evidence="3">Leaf</tissue>
    </source>
</reference>
<comment type="caution">
    <text evidence="3">The sequence shown here is derived from an EMBL/GenBank/DDBJ whole genome shotgun (WGS) entry which is preliminary data.</text>
</comment>
<evidence type="ECO:0000256" key="1">
    <source>
        <dbReference type="SAM" id="MobiDB-lite"/>
    </source>
</evidence>
<evidence type="ECO:0000259" key="2">
    <source>
        <dbReference type="Pfam" id="PF14392"/>
    </source>
</evidence>
<dbReference type="PANTHER" id="PTHR31286">
    <property type="entry name" value="GLYCINE-RICH CELL WALL STRUCTURAL PROTEIN 1.8-LIKE"/>
    <property type="match status" value="1"/>
</dbReference>
<dbReference type="InterPro" id="IPR040256">
    <property type="entry name" value="At4g02000-like"/>
</dbReference>
<protein>
    <recommendedName>
        <fullName evidence="2">Zinc knuckle CX2CX4HX4C domain-containing protein</fullName>
    </recommendedName>
</protein>
<dbReference type="InterPro" id="IPR025836">
    <property type="entry name" value="Zn_knuckle_CX2CX4HX4C"/>
</dbReference>
<accession>A0AAW2JFX4</accession>
<feature type="compositionally biased region" description="Polar residues" evidence="1">
    <location>
        <begin position="146"/>
        <end position="156"/>
    </location>
</feature>
<sequence>MQVALDESNFFLRIHDLPLSMMNLGVSTLVGNRIGVFRDMETDYTGCSWGALLRIWVSLNIKNPLKRALKIQSLTGKELLVRFTYKYLPSFCYLCECLGHIDKYCEVLFEEDYHDSDNDTPYRPWLRAPIPMKGRNYVARPKRQSPSRCTSQSRPPSRTGAVVFGSFKVGKLVHPTVILGRTTYEARRAIRGRAR</sequence>